<name>A0A8T2UD89_CERRI</name>
<feature type="transmembrane region" description="Helical" evidence="1">
    <location>
        <begin position="142"/>
        <end position="161"/>
    </location>
</feature>
<keyword evidence="1" id="KW-0812">Transmembrane</keyword>
<dbReference type="AlphaFoldDB" id="A0A8T2UD89"/>
<dbReference type="PANTHER" id="PTHR34116">
    <property type="entry name" value="PLASMINOGEN ACTIVATOR INHIBITOR"/>
    <property type="match status" value="1"/>
</dbReference>
<dbReference type="PANTHER" id="PTHR34116:SF2">
    <property type="entry name" value="THH1_TOM1_TOM3 DOMAIN-CONTAINING PROTEIN"/>
    <property type="match status" value="1"/>
</dbReference>
<keyword evidence="3" id="KW-1185">Reference proteome</keyword>
<feature type="transmembrane region" description="Helical" evidence="1">
    <location>
        <begin position="55"/>
        <end position="71"/>
    </location>
</feature>
<feature type="transmembrane region" description="Helical" evidence="1">
    <location>
        <begin position="238"/>
        <end position="258"/>
    </location>
</feature>
<feature type="transmembrane region" description="Helical" evidence="1">
    <location>
        <begin position="196"/>
        <end position="217"/>
    </location>
</feature>
<dbReference type="Proteomes" id="UP000825935">
    <property type="component" value="Chromosome 8"/>
</dbReference>
<keyword evidence="1" id="KW-0472">Membrane</keyword>
<keyword evidence="1" id="KW-1133">Transmembrane helix</keyword>
<feature type="transmembrane region" description="Helical" evidence="1">
    <location>
        <begin position="264"/>
        <end position="290"/>
    </location>
</feature>
<dbReference type="OrthoDB" id="1869454at2759"/>
<evidence type="ECO:0000313" key="2">
    <source>
        <dbReference type="EMBL" id="KAH7431525.1"/>
    </source>
</evidence>
<proteinExistence type="predicted"/>
<protein>
    <submittedName>
        <fullName evidence="2">Uncharacterized protein</fullName>
    </submittedName>
</protein>
<evidence type="ECO:0000256" key="1">
    <source>
        <dbReference type="SAM" id="Phobius"/>
    </source>
</evidence>
<reference evidence="2" key="1">
    <citation type="submission" date="2021-08" db="EMBL/GenBank/DDBJ databases">
        <title>WGS assembly of Ceratopteris richardii.</title>
        <authorList>
            <person name="Marchant D.B."/>
            <person name="Chen G."/>
            <person name="Jenkins J."/>
            <person name="Shu S."/>
            <person name="Leebens-Mack J."/>
            <person name="Grimwood J."/>
            <person name="Schmutz J."/>
            <person name="Soltis P."/>
            <person name="Soltis D."/>
            <person name="Chen Z.-H."/>
        </authorList>
    </citation>
    <scope>NUCLEOTIDE SEQUENCE</scope>
    <source>
        <strain evidence="2">Whitten #5841</strain>
        <tissue evidence="2">Leaf</tissue>
    </source>
</reference>
<sequence>MLSHKSTVDVLGWATLILVIALCLSSVLCIAYVLYFRSQVRKGHLLALQDFNAVWGVRIMLITCAMLWGLIELMRSPLLRHEGGPFYGWTVQKQAALCQTQTVLSLGVTEPCFFLTALFLLQASVCDAPFEPQRRWNQKTMSLIFVCCLPVSGLQAGLVIFTSQMQNSSGIFHVPSYFMRSYISNTDEGHGAICTFPLFSTLVLGLFSCIYIFCFVWQGRRMLALVINKRLQVRVCGLVLSLAILFPAQIIFMGLSVLAVPGHFFFELLAFLSFLTVLLCVAVGKGILVVQPIADAMAVRWVFKSVPTNAHHNTLDPFSVPLCVFGCNEDTYPHHTKGTINS</sequence>
<evidence type="ECO:0000313" key="3">
    <source>
        <dbReference type="Proteomes" id="UP000825935"/>
    </source>
</evidence>
<gene>
    <name evidence="2" type="ORF">KP509_08G053600</name>
</gene>
<feature type="transmembrane region" description="Helical" evidence="1">
    <location>
        <begin position="12"/>
        <end position="35"/>
    </location>
</feature>
<accession>A0A8T2UD89</accession>
<comment type="caution">
    <text evidence="2">The sequence shown here is derived from an EMBL/GenBank/DDBJ whole genome shotgun (WGS) entry which is preliminary data.</text>
</comment>
<organism evidence="2 3">
    <name type="scientific">Ceratopteris richardii</name>
    <name type="common">Triangle waterfern</name>
    <dbReference type="NCBI Taxonomy" id="49495"/>
    <lineage>
        <taxon>Eukaryota</taxon>
        <taxon>Viridiplantae</taxon>
        <taxon>Streptophyta</taxon>
        <taxon>Embryophyta</taxon>
        <taxon>Tracheophyta</taxon>
        <taxon>Polypodiopsida</taxon>
        <taxon>Polypodiidae</taxon>
        <taxon>Polypodiales</taxon>
        <taxon>Pteridineae</taxon>
        <taxon>Pteridaceae</taxon>
        <taxon>Parkerioideae</taxon>
        <taxon>Ceratopteris</taxon>
    </lineage>
</organism>
<dbReference type="EMBL" id="CM035413">
    <property type="protein sequence ID" value="KAH7431525.1"/>
    <property type="molecule type" value="Genomic_DNA"/>
</dbReference>
<dbReference type="OMA" id="CMCMLVY"/>